<reference evidence="4 5" key="1">
    <citation type="submission" date="2020-04" db="EMBL/GenBank/DDBJ databases">
        <title>Zoogloea sp. G-4-1-14 isolated from soil.</title>
        <authorList>
            <person name="Dahal R.H."/>
        </authorList>
    </citation>
    <scope>NUCLEOTIDE SEQUENCE [LARGE SCALE GENOMIC DNA]</scope>
    <source>
        <strain evidence="4 5">G-4-1-14</strain>
    </source>
</reference>
<dbReference type="RefSeq" id="WP_169145206.1">
    <property type="nucleotide sequence ID" value="NZ_JABBGA010000004.1"/>
</dbReference>
<organism evidence="4 5">
    <name type="scientific">Zoogloea dura</name>
    <dbReference type="NCBI Taxonomy" id="2728840"/>
    <lineage>
        <taxon>Bacteria</taxon>
        <taxon>Pseudomonadati</taxon>
        <taxon>Pseudomonadota</taxon>
        <taxon>Betaproteobacteria</taxon>
        <taxon>Rhodocyclales</taxon>
        <taxon>Zoogloeaceae</taxon>
        <taxon>Zoogloea</taxon>
    </lineage>
</organism>
<dbReference type="EMBL" id="JABBGA010000004">
    <property type="protein sequence ID" value="NML25582.1"/>
    <property type="molecule type" value="Genomic_DNA"/>
</dbReference>
<dbReference type="GO" id="GO:0003847">
    <property type="term" value="F:1-alkyl-2-acetylglycerophosphocholine esterase activity"/>
    <property type="evidence" value="ECO:0007669"/>
    <property type="project" value="TreeGrafter"/>
</dbReference>
<keyword evidence="5" id="KW-1185">Reference proteome</keyword>
<dbReference type="PANTHER" id="PTHR10272:SF0">
    <property type="entry name" value="PLATELET-ACTIVATING FACTOR ACETYLHYDROLASE"/>
    <property type="match status" value="1"/>
</dbReference>
<accession>A0A848G2Y8</accession>
<evidence type="ECO:0000313" key="4">
    <source>
        <dbReference type="EMBL" id="NML25582.1"/>
    </source>
</evidence>
<comment type="caution">
    <text evidence="4">The sequence shown here is derived from an EMBL/GenBank/DDBJ whole genome shotgun (WGS) entry which is preliminary data.</text>
</comment>
<keyword evidence="2" id="KW-0442">Lipid degradation</keyword>
<dbReference type="AlphaFoldDB" id="A0A848G2Y8"/>
<dbReference type="Gene3D" id="3.40.50.1820">
    <property type="entry name" value="alpha/beta hydrolase"/>
    <property type="match status" value="1"/>
</dbReference>
<name>A0A848G2Y8_9RHOO</name>
<keyword evidence="3" id="KW-0443">Lipid metabolism</keyword>
<evidence type="ECO:0000256" key="2">
    <source>
        <dbReference type="ARBA" id="ARBA00022963"/>
    </source>
</evidence>
<evidence type="ECO:0000313" key="5">
    <source>
        <dbReference type="Proteomes" id="UP000580043"/>
    </source>
</evidence>
<gene>
    <name evidence="4" type="ORF">HHL15_07495</name>
</gene>
<sequence length="318" mass="34324">MDRPLSNAPDRTDPGLAGPWGVAGSLIEIQDEARRRSLPLRIYLPDAPRLNGLVLFSHGLGGSRDGGQAWLSHWASHGIAAIAVQHPGSDLSLLGEGRSPLALRQAFRAAMSPQHLALRLDDLCFVLAAIGTHPDLPASLASAPGIGLCGHSFGAVTTQLLAGEQRPKHPARPVDQRVRAALALSPSAREPEQAPGLAQRFGTIQLPFMSLTGTRDDGMGLSDITTENRQLPFRHMAPGHKYLLVFDGGTHLDFAGQASDAEGSVFRLRRNPPPFSANLLAASTAFWLAHLADHRPSLDWLHTTLPQRLRPDDRFETR</sequence>
<proteinExistence type="predicted"/>
<dbReference type="GO" id="GO:0016042">
    <property type="term" value="P:lipid catabolic process"/>
    <property type="evidence" value="ECO:0007669"/>
    <property type="project" value="UniProtKB-KW"/>
</dbReference>
<evidence type="ECO:0000256" key="3">
    <source>
        <dbReference type="ARBA" id="ARBA00023098"/>
    </source>
</evidence>
<dbReference type="SUPFAM" id="SSF53474">
    <property type="entry name" value="alpha/beta-Hydrolases"/>
    <property type="match status" value="1"/>
</dbReference>
<keyword evidence="1 4" id="KW-0378">Hydrolase</keyword>
<protein>
    <submittedName>
        <fullName evidence="4">Dienelactone hydrolase</fullName>
    </submittedName>
</protein>
<dbReference type="InterPro" id="IPR029058">
    <property type="entry name" value="AB_hydrolase_fold"/>
</dbReference>
<dbReference type="Proteomes" id="UP000580043">
    <property type="component" value="Unassembled WGS sequence"/>
</dbReference>
<dbReference type="PANTHER" id="PTHR10272">
    <property type="entry name" value="PLATELET-ACTIVATING FACTOR ACETYLHYDROLASE"/>
    <property type="match status" value="1"/>
</dbReference>
<evidence type="ECO:0000256" key="1">
    <source>
        <dbReference type="ARBA" id="ARBA00022801"/>
    </source>
</evidence>